<proteinExistence type="inferred from homology"/>
<evidence type="ECO:0000256" key="1">
    <source>
        <dbReference type="ARBA" id="ARBA00006734"/>
    </source>
</evidence>
<organism evidence="5 6">
    <name type="scientific">Xylaria bambusicola</name>
    <dbReference type="NCBI Taxonomy" id="326684"/>
    <lineage>
        <taxon>Eukaryota</taxon>
        <taxon>Fungi</taxon>
        <taxon>Dikarya</taxon>
        <taxon>Ascomycota</taxon>
        <taxon>Pezizomycotina</taxon>
        <taxon>Sordariomycetes</taxon>
        <taxon>Xylariomycetidae</taxon>
        <taxon>Xylariales</taxon>
        <taxon>Xylariaceae</taxon>
        <taxon>Xylaria</taxon>
    </lineage>
</organism>
<gene>
    <name evidence="5" type="ORF">RRF57_005097</name>
</gene>
<dbReference type="GO" id="GO:0005737">
    <property type="term" value="C:cytoplasm"/>
    <property type="evidence" value="ECO:0007669"/>
    <property type="project" value="TreeGrafter"/>
</dbReference>
<dbReference type="Gene3D" id="1.25.40.120">
    <property type="entry name" value="Protein prenylyltransferase"/>
    <property type="match status" value="1"/>
</dbReference>
<protein>
    <recommendedName>
        <fullName evidence="7">Protein prenyltransferase</fullName>
    </recommendedName>
</protein>
<dbReference type="Proteomes" id="UP001305414">
    <property type="component" value="Unassembled WGS sequence"/>
</dbReference>
<dbReference type="GO" id="GO:0008318">
    <property type="term" value="F:protein prenyltransferase activity"/>
    <property type="evidence" value="ECO:0007669"/>
    <property type="project" value="InterPro"/>
</dbReference>
<evidence type="ECO:0000256" key="2">
    <source>
        <dbReference type="ARBA" id="ARBA00022602"/>
    </source>
</evidence>
<dbReference type="PANTHER" id="PTHR11129">
    <property type="entry name" value="PROTEIN FARNESYLTRANSFERASE ALPHA SUBUNIT/RAB GERANYLGERANYL TRANSFERASE ALPHA SUBUNIT"/>
    <property type="match status" value="1"/>
</dbReference>
<dbReference type="PANTHER" id="PTHR11129:SF3">
    <property type="entry name" value="PROTEIN PRENYLTRANSFERASE ALPHA SUBUNIT REPEAT-CONTAINING PROTEIN 1"/>
    <property type="match status" value="1"/>
</dbReference>
<keyword evidence="4" id="KW-0677">Repeat</keyword>
<dbReference type="Pfam" id="PF01239">
    <property type="entry name" value="PPTA"/>
    <property type="match status" value="2"/>
</dbReference>
<evidence type="ECO:0000313" key="5">
    <source>
        <dbReference type="EMBL" id="KAK5629381.1"/>
    </source>
</evidence>
<name>A0AAN7UPX5_9PEZI</name>
<reference evidence="5 6" key="1">
    <citation type="submission" date="2023-10" db="EMBL/GenBank/DDBJ databases">
        <title>Draft genome sequence of Xylaria bambusicola isolate GMP-LS, the root and basal stem rot pathogen of sugarcane in Indonesia.</title>
        <authorList>
            <person name="Selvaraj P."/>
            <person name="Muralishankar V."/>
            <person name="Muruganantham S."/>
            <person name="Sp S."/>
            <person name="Haryani S."/>
            <person name="Lau K.J.X."/>
            <person name="Naqvi N.I."/>
        </authorList>
    </citation>
    <scope>NUCLEOTIDE SEQUENCE [LARGE SCALE GENOMIC DNA]</scope>
    <source>
        <strain evidence="5">GMP-LS</strain>
    </source>
</reference>
<evidence type="ECO:0000256" key="3">
    <source>
        <dbReference type="ARBA" id="ARBA00022679"/>
    </source>
</evidence>
<comment type="similarity">
    <text evidence="1">Belongs to the protein prenyltransferase subunit alpha family.</text>
</comment>
<accession>A0AAN7UPX5</accession>
<sequence>MSRALDKVLLSQLKSEDPKPAYIDLSTLLTNLPKTGLLEIEFLGPSHPLEPGVNFLQDGNAIAIPKLRLVQAFFVAHKVIKGYLEKASALITDNVIAATSIVLLMDPEHLTAANIRKRFLSASGNLTNVNLKRETQFVDTLLTARLHRHTKSPTLWSHRRWLITKCLDLSIPWDIRDDIKRVVMVAGERHPRNYVAWQHARFLLHHDLSLPTTVALDAKSFCLKNHSDISGWTFLSDCIARIQDEEDRRLVRSSVLDDVLSMTQSFRWINESVWAFLRTIIARECVTEQEFERFLATNDGLSASMPRRTAEWNTMIRAREWGVKHRLPEVV</sequence>
<dbReference type="AlphaFoldDB" id="A0AAN7UPX5"/>
<evidence type="ECO:0008006" key="7">
    <source>
        <dbReference type="Google" id="ProtNLM"/>
    </source>
</evidence>
<evidence type="ECO:0000256" key="4">
    <source>
        <dbReference type="ARBA" id="ARBA00022737"/>
    </source>
</evidence>
<dbReference type="SUPFAM" id="SSF48439">
    <property type="entry name" value="Protein prenylyltransferase"/>
    <property type="match status" value="1"/>
</dbReference>
<comment type="caution">
    <text evidence="5">The sequence shown here is derived from an EMBL/GenBank/DDBJ whole genome shotgun (WGS) entry which is preliminary data.</text>
</comment>
<keyword evidence="2" id="KW-0637">Prenyltransferase</keyword>
<dbReference type="InterPro" id="IPR002088">
    <property type="entry name" value="Prenyl_trans_a"/>
</dbReference>
<keyword evidence="3" id="KW-0808">Transferase</keyword>
<keyword evidence="6" id="KW-1185">Reference proteome</keyword>
<dbReference type="EMBL" id="JAWHQM010000011">
    <property type="protein sequence ID" value="KAK5629381.1"/>
    <property type="molecule type" value="Genomic_DNA"/>
</dbReference>
<evidence type="ECO:0000313" key="6">
    <source>
        <dbReference type="Proteomes" id="UP001305414"/>
    </source>
</evidence>